<evidence type="ECO:0000313" key="3">
    <source>
        <dbReference type="Proteomes" id="UP000887229"/>
    </source>
</evidence>
<dbReference type="GeneID" id="70290163"/>
<gene>
    <name evidence="2" type="ORF">F5Z01DRAFT_351493</name>
</gene>
<keyword evidence="1" id="KW-0472">Membrane</keyword>
<evidence type="ECO:0000256" key="1">
    <source>
        <dbReference type="SAM" id="Phobius"/>
    </source>
</evidence>
<dbReference type="RefSeq" id="XP_046114565.1">
    <property type="nucleotide sequence ID" value="XM_046259260.1"/>
</dbReference>
<comment type="caution">
    <text evidence="2">The sequence shown here is derived from an EMBL/GenBank/DDBJ whole genome shotgun (WGS) entry which is preliminary data.</text>
</comment>
<dbReference type="AlphaFoldDB" id="A0A9P7ZFB0"/>
<organism evidence="2 3">
    <name type="scientific">Emericellopsis atlantica</name>
    <dbReference type="NCBI Taxonomy" id="2614577"/>
    <lineage>
        <taxon>Eukaryota</taxon>
        <taxon>Fungi</taxon>
        <taxon>Dikarya</taxon>
        <taxon>Ascomycota</taxon>
        <taxon>Pezizomycotina</taxon>
        <taxon>Sordariomycetes</taxon>
        <taxon>Hypocreomycetidae</taxon>
        <taxon>Hypocreales</taxon>
        <taxon>Bionectriaceae</taxon>
        <taxon>Emericellopsis</taxon>
    </lineage>
</organism>
<accession>A0A9P7ZFB0</accession>
<name>A0A9P7ZFB0_9HYPO</name>
<proteinExistence type="predicted"/>
<dbReference type="Proteomes" id="UP000887229">
    <property type="component" value="Unassembled WGS sequence"/>
</dbReference>
<keyword evidence="3" id="KW-1185">Reference proteome</keyword>
<keyword evidence="1" id="KW-1133">Transmembrane helix</keyword>
<protein>
    <submittedName>
        <fullName evidence="2">Uncharacterized protein</fullName>
    </submittedName>
</protein>
<reference evidence="2" key="1">
    <citation type="journal article" date="2021" name="IMA Fungus">
        <title>Genomic characterization of three marine fungi, including Emericellopsis atlantica sp. nov. with signatures of a generalist lifestyle and marine biomass degradation.</title>
        <authorList>
            <person name="Hagestad O.C."/>
            <person name="Hou L."/>
            <person name="Andersen J.H."/>
            <person name="Hansen E.H."/>
            <person name="Altermark B."/>
            <person name="Li C."/>
            <person name="Kuhnert E."/>
            <person name="Cox R.J."/>
            <person name="Crous P.W."/>
            <person name="Spatafora J.W."/>
            <person name="Lail K."/>
            <person name="Amirebrahimi M."/>
            <person name="Lipzen A."/>
            <person name="Pangilinan J."/>
            <person name="Andreopoulos W."/>
            <person name="Hayes R.D."/>
            <person name="Ng V."/>
            <person name="Grigoriev I.V."/>
            <person name="Jackson S.A."/>
            <person name="Sutton T.D.S."/>
            <person name="Dobson A.D.W."/>
            <person name="Rama T."/>
        </authorList>
    </citation>
    <scope>NUCLEOTIDE SEQUENCE</scope>
    <source>
        <strain evidence="2">TS7</strain>
    </source>
</reference>
<keyword evidence="1" id="KW-0812">Transmembrane</keyword>
<feature type="transmembrane region" description="Helical" evidence="1">
    <location>
        <begin position="12"/>
        <end position="31"/>
    </location>
</feature>
<feature type="transmembrane region" description="Helical" evidence="1">
    <location>
        <begin position="52"/>
        <end position="72"/>
    </location>
</feature>
<evidence type="ECO:0000313" key="2">
    <source>
        <dbReference type="EMBL" id="KAG9250641.1"/>
    </source>
</evidence>
<dbReference type="EMBL" id="MU251275">
    <property type="protein sequence ID" value="KAG9250641.1"/>
    <property type="molecule type" value="Genomic_DNA"/>
</dbReference>
<sequence length="211" mass="23510">MQSDLTFLVTNLMGSAIVSLILFLIAIVGLCQMRRQSHESITGHGLHSVASILSLSFAILGLGAVLTSIVIFRKALPEARSHTNETFSSLAGWSIAAVYTSTLYGCVHKQLRNYREVIVAPRFLCYFSRRYTVHTRVRRLARCRRTLGSASDRANADRTTDYRLCTGDRRLSEAPDLAEGSFKTGCCLRYMDHPRLLGNLPFCHSIRAIAL</sequence>